<gene>
    <name evidence="1" type="ORF">BTN50_1562</name>
</gene>
<accession>A0A291BAM6</accession>
<dbReference type="AlphaFoldDB" id="A0A291BAM6"/>
<reference evidence="2" key="1">
    <citation type="submission" date="2017-04" db="EMBL/GenBank/DDBJ databases">
        <title>Genome evolution of the luminous symbionts of deep sea anglerfish.</title>
        <authorList>
            <person name="Hendry T.A."/>
        </authorList>
    </citation>
    <scope>NUCLEOTIDE SEQUENCE [LARGE SCALE GENOMIC DNA]</scope>
</reference>
<dbReference type="Proteomes" id="UP000218160">
    <property type="component" value="Chromosome 1"/>
</dbReference>
<dbReference type="KEGG" id="elux:BTN50_1562"/>
<keyword evidence="2" id="KW-1185">Reference proteome</keyword>
<proteinExistence type="predicted"/>
<organism evidence="1 2">
    <name type="scientific">Candidatus Enterovibrio altilux</name>
    <dbReference type="NCBI Taxonomy" id="1927128"/>
    <lineage>
        <taxon>Bacteria</taxon>
        <taxon>Pseudomonadati</taxon>
        <taxon>Pseudomonadota</taxon>
        <taxon>Gammaproteobacteria</taxon>
        <taxon>Vibrionales</taxon>
        <taxon>Vibrionaceae</taxon>
        <taxon>Enterovibrio</taxon>
    </lineage>
</organism>
<sequence>MADGEVLLSLLKPIHRKPMKYQRMVLMTLNNITKSFVLNEQFHPYHQEKERLLESEVICII</sequence>
<name>A0A291BAM6_9GAMM</name>
<dbReference type="EMBL" id="CP020660">
    <property type="protein sequence ID" value="ATF10035.1"/>
    <property type="molecule type" value="Genomic_DNA"/>
</dbReference>
<evidence type="ECO:0000313" key="1">
    <source>
        <dbReference type="EMBL" id="ATF10035.1"/>
    </source>
</evidence>
<protein>
    <submittedName>
        <fullName evidence="1">Uncharacterized protein</fullName>
    </submittedName>
</protein>
<evidence type="ECO:0000313" key="2">
    <source>
        <dbReference type="Proteomes" id="UP000218160"/>
    </source>
</evidence>